<accession>A0ACD5GYL4</accession>
<keyword evidence="2" id="KW-1185">Reference proteome</keyword>
<protein>
    <submittedName>
        <fullName evidence="1">Uncharacterized protein</fullName>
    </submittedName>
</protein>
<gene>
    <name evidence="1" type="ORF">BH720_007050</name>
</gene>
<evidence type="ECO:0000313" key="1">
    <source>
        <dbReference type="EMBL" id="XPM65456.1"/>
    </source>
</evidence>
<sequence>MSWETIGLYLDLDRLQKYDSNLIKPAIALLLLVLRDFANRKIPIGYGTNRGMGTVEVTEITMNCSPINELAGIETKTEISSDLSSLGDLLTPLTEAWQNWITQHQEAA</sequence>
<dbReference type="Proteomes" id="UP000095472">
    <property type="component" value="Chromosome"/>
</dbReference>
<evidence type="ECO:0000313" key="2">
    <source>
        <dbReference type="Proteomes" id="UP000095472"/>
    </source>
</evidence>
<organism evidence="1 2">
    <name type="scientific">Desertifilum tharense IPPAS B-1220</name>
    <dbReference type="NCBI Taxonomy" id="1781255"/>
    <lineage>
        <taxon>Bacteria</taxon>
        <taxon>Bacillati</taxon>
        <taxon>Cyanobacteriota</taxon>
        <taxon>Cyanophyceae</taxon>
        <taxon>Desertifilales</taxon>
        <taxon>Desertifilaceae</taxon>
        <taxon>Desertifilum</taxon>
    </lineage>
</organism>
<reference evidence="1 2" key="1">
    <citation type="journal article" date="2016" name="Genome Announc.">
        <title>Draft Genome Sequence of the Thermotolerant Cyanobacterium Desertifilum sp. IPPAS B-1220.</title>
        <authorList>
            <person name="Mironov K.S."/>
            <person name="Sinetova M.A."/>
            <person name="Bolatkhan K."/>
            <person name="Zayadan B.K."/>
            <person name="Ustinova V.V."/>
            <person name="Kupriyanova E.V."/>
            <person name="Skrypnik A.N."/>
            <person name="Gogoleva N.E."/>
            <person name="Gogolev Y.V."/>
            <person name="Los D.A."/>
        </authorList>
    </citation>
    <scope>NUCLEOTIDE SEQUENCE [LARGE SCALE GENOMIC DNA]</scope>
    <source>
        <strain evidence="1 2">IPPAS B-1220</strain>
    </source>
</reference>
<name>A0ACD5GYL4_9CYAN</name>
<proteinExistence type="predicted"/>
<dbReference type="EMBL" id="CP182909">
    <property type="protein sequence ID" value="XPM65456.1"/>
    <property type="molecule type" value="Genomic_DNA"/>
</dbReference>